<dbReference type="CDD" id="cd06577">
    <property type="entry name" value="PASTA_pknB"/>
    <property type="match status" value="1"/>
</dbReference>
<proteinExistence type="predicted"/>
<reference evidence="3 4" key="1">
    <citation type="submission" date="2024-09" db="EMBL/GenBank/DDBJ databases">
        <authorList>
            <person name="Sun Q."/>
            <person name="Mori K."/>
        </authorList>
    </citation>
    <scope>NUCLEOTIDE SEQUENCE [LARGE SCALE GENOMIC DNA]</scope>
    <source>
        <strain evidence="3 4">JCM 3307</strain>
    </source>
</reference>
<name>A0ABV5MK54_9ACTN</name>
<dbReference type="PROSITE" id="PS51257">
    <property type="entry name" value="PROKAR_LIPOPROTEIN"/>
    <property type="match status" value="1"/>
</dbReference>
<keyword evidence="1" id="KW-0732">Signal</keyword>
<evidence type="ECO:0000313" key="3">
    <source>
        <dbReference type="EMBL" id="MFB9449241.1"/>
    </source>
</evidence>
<feature type="chain" id="PRO_5046712000" evidence="1">
    <location>
        <begin position="26"/>
        <end position="450"/>
    </location>
</feature>
<accession>A0ABV5MK54</accession>
<protein>
    <submittedName>
        <fullName evidence="3">PASTA domain-containing protein</fullName>
    </submittedName>
</protein>
<evidence type="ECO:0000259" key="2">
    <source>
        <dbReference type="PROSITE" id="PS51178"/>
    </source>
</evidence>
<organism evidence="3 4">
    <name type="scientific">Dactylosporangium vinaceum</name>
    <dbReference type="NCBI Taxonomy" id="53362"/>
    <lineage>
        <taxon>Bacteria</taxon>
        <taxon>Bacillati</taxon>
        <taxon>Actinomycetota</taxon>
        <taxon>Actinomycetes</taxon>
        <taxon>Micromonosporales</taxon>
        <taxon>Micromonosporaceae</taxon>
        <taxon>Dactylosporangium</taxon>
    </lineage>
</organism>
<sequence>MRRSEASRLIVVVAACALVLSGATACEPQQGERSGTLPGYAKPPSTFADVLAQSDDRSVSADAHSLSRSGRTTSARVTDSLAQGVAVHDGDVQVTAHTSGAGSGQTAARGVVVFRDAATATDIAQQVVAPEAVRILYVIKGSSAPAAFETTFAGATPRLAHGGVELARDGKTVGALTPPWAYDADGTAVPSHYEVSGDRVRLVVEHRGRDVTYPVVADPMMALGSGGRLIGAQLLGGVFEWAAVGAITWGVVKFDSNGCLTLSTFASCLLHPLQHDWGNPAKPKADQVDAAMPALTGVRLPDAQHQLNALKLRNVHLVDDTGQNRTVYDPKNWVVTSQRPAAGTTVHANTELTLRVRKPSDGTGGGAADRGTVPGVICMNLQEAQDRLRSAGYRTESRDHGPDHRRQVLDRNWLVVAQDPAPAATAAAGATVTLDVVKYGEPTGSSGCKS</sequence>
<dbReference type="InterPro" id="IPR005543">
    <property type="entry name" value="PASTA_dom"/>
</dbReference>
<feature type="domain" description="PASTA" evidence="2">
    <location>
        <begin position="286"/>
        <end position="358"/>
    </location>
</feature>
<dbReference type="PROSITE" id="PS51178">
    <property type="entry name" value="PASTA"/>
    <property type="match status" value="1"/>
</dbReference>
<keyword evidence="4" id="KW-1185">Reference proteome</keyword>
<dbReference type="Gene3D" id="3.30.10.20">
    <property type="match status" value="2"/>
</dbReference>
<evidence type="ECO:0000256" key="1">
    <source>
        <dbReference type="SAM" id="SignalP"/>
    </source>
</evidence>
<comment type="caution">
    <text evidence="3">The sequence shown here is derived from an EMBL/GenBank/DDBJ whole genome shotgun (WGS) entry which is preliminary data.</text>
</comment>
<dbReference type="EMBL" id="JBHMCA010000064">
    <property type="protein sequence ID" value="MFB9449241.1"/>
    <property type="molecule type" value="Genomic_DNA"/>
</dbReference>
<dbReference type="Proteomes" id="UP001589608">
    <property type="component" value="Unassembled WGS sequence"/>
</dbReference>
<feature type="signal peptide" evidence="1">
    <location>
        <begin position="1"/>
        <end position="25"/>
    </location>
</feature>
<gene>
    <name evidence="3" type="ORF">ACFFTR_39710</name>
</gene>
<dbReference type="RefSeq" id="WP_223092870.1">
    <property type="nucleotide sequence ID" value="NZ_CP061913.1"/>
</dbReference>
<evidence type="ECO:0000313" key="4">
    <source>
        <dbReference type="Proteomes" id="UP001589608"/>
    </source>
</evidence>